<dbReference type="Pfam" id="PF00168">
    <property type="entry name" value="C2"/>
    <property type="match status" value="1"/>
</dbReference>
<evidence type="ECO:0000313" key="4">
    <source>
        <dbReference type="EMBL" id="KAK8841756.1"/>
    </source>
</evidence>
<organism evidence="4 5">
    <name type="scientific">Tritrichomonas musculus</name>
    <dbReference type="NCBI Taxonomy" id="1915356"/>
    <lineage>
        <taxon>Eukaryota</taxon>
        <taxon>Metamonada</taxon>
        <taxon>Parabasalia</taxon>
        <taxon>Tritrichomonadida</taxon>
        <taxon>Tritrichomonadidae</taxon>
        <taxon>Tritrichomonas</taxon>
    </lineage>
</organism>
<comment type="caution">
    <text evidence="4">The sequence shown here is derived from an EMBL/GenBank/DDBJ whole genome shotgun (WGS) entry which is preliminary data.</text>
</comment>
<dbReference type="CDD" id="cd00030">
    <property type="entry name" value="C2"/>
    <property type="match status" value="1"/>
</dbReference>
<dbReference type="PANTHER" id="PTHR45911">
    <property type="entry name" value="C2 DOMAIN-CONTAINING PROTEIN"/>
    <property type="match status" value="1"/>
</dbReference>
<feature type="domain" description="C2" evidence="3">
    <location>
        <begin position="1"/>
        <end position="101"/>
    </location>
</feature>
<dbReference type="PANTHER" id="PTHR45911:SF4">
    <property type="entry name" value="MULTIPLE C2 AND TRANSMEMBRANE DOMAIN-CONTAINING PROTEIN"/>
    <property type="match status" value="1"/>
</dbReference>
<dbReference type="SUPFAM" id="SSF49562">
    <property type="entry name" value="C2 domain (Calcium/lipid-binding domain, CaLB)"/>
    <property type="match status" value="1"/>
</dbReference>
<protein>
    <submittedName>
        <fullName evidence="4">Protein Aster-C</fullName>
    </submittedName>
</protein>
<proteinExistence type="predicted"/>
<gene>
    <name evidence="4" type="ORF">M9Y10_026704</name>
</gene>
<sequence>MFLHIKAIKAKDVPKLDIITHSDPYLVFKLNSNPQTWKTDHKTNVSEPIWNQEFLLPLSKDLNDMLTIKLYDKDLTFDDLISTIQINVKEIPIGKEFKNWYYFNPANGVKSGGQVQLIIKIDDSNCEIFGD</sequence>
<keyword evidence="1" id="KW-0479">Metal-binding</keyword>
<reference evidence="4 5" key="1">
    <citation type="submission" date="2024-04" db="EMBL/GenBank/DDBJ databases">
        <title>Tritrichomonas musculus Genome.</title>
        <authorList>
            <person name="Alves-Ferreira E."/>
            <person name="Grigg M."/>
            <person name="Lorenzi H."/>
            <person name="Galac M."/>
        </authorList>
    </citation>
    <scope>NUCLEOTIDE SEQUENCE [LARGE SCALE GENOMIC DNA]</scope>
    <source>
        <strain evidence="4 5">EAF2021</strain>
    </source>
</reference>
<dbReference type="SMART" id="SM00239">
    <property type="entry name" value="C2"/>
    <property type="match status" value="1"/>
</dbReference>
<accession>A0ABR2H746</accession>
<dbReference type="PROSITE" id="PS50004">
    <property type="entry name" value="C2"/>
    <property type="match status" value="1"/>
</dbReference>
<dbReference type="Proteomes" id="UP001470230">
    <property type="component" value="Unassembled WGS sequence"/>
</dbReference>
<dbReference type="Gene3D" id="2.60.40.150">
    <property type="entry name" value="C2 domain"/>
    <property type="match status" value="1"/>
</dbReference>
<dbReference type="InterPro" id="IPR035892">
    <property type="entry name" value="C2_domain_sf"/>
</dbReference>
<keyword evidence="5" id="KW-1185">Reference proteome</keyword>
<evidence type="ECO:0000256" key="1">
    <source>
        <dbReference type="ARBA" id="ARBA00022723"/>
    </source>
</evidence>
<keyword evidence="2" id="KW-0106">Calcium</keyword>
<evidence type="ECO:0000256" key="2">
    <source>
        <dbReference type="ARBA" id="ARBA00022837"/>
    </source>
</evidence>
<name>A0ABR2H746_9EUKA</name>
<evidence type="ECO:0000259" key="3">
    <source>
        <dbReference type="PROSITE" id="PS50004"/>
    </source>
</evidence>
<dbReference type="EMBL" id="JAPFFF010000040">
    <property type="protein sequence ID" value="KAK8841756.1"/>
    <property type="molecule type" value="Genomic_DNA"/>
</dbReference>
<evidence type="ECO:0000313" key="5">
    <source>
        <dbReference type="Proteomes" id="UP001470230"/>
    </source>
</evidence>
<dbReference type="InterPro" id="IPR000008">
    <property type="entry name" value="C2_dom"/>
</dbReference>